<feature type="region of interest" description="Disordered" evidence="1">
    <location>
        <begin position="1"/>
        <end position="22"/>
    </location>
</feature>
<dbReference type="CDD" id="cd18785">
    <property type="entry name" value="SF2_C"/>
    <property type="match status" value="1"/>
</dbReference>
<keyword evidence="3" id="KW-1185">Reference proteome</keyword>
<name>A0A560FVL7_9PROT</name>
<comment type="caution">
    <text evidence="2">The sequence shown here is derived from an EMBL/GenBank/DDBJ whole genome shotgun (WGS) entry which is preliminary data.</text>
</comment>
<accession>A0A560FVL7</accession>
<gene>
    <name evidence="2" type="ORF">FBZ88_10929</name>
</gene>
<dbReference type="SUPFAM" id="SSF52540">
    <property type="entry name" value="P-loop containing nucleoside triphosphate hydrolases"/>
    <property type="match status" value="1"/>
</dbReference>
<evidence type="ECO:0000313" key="2">
    <source>
        <dbReference type="EMBL" id="TWB25632.1"/>
    </source>
</evidence>
<evidence type="ECO:0000256" key="1">
    <source>
        <dbReference type="SAM" id="MobiDB-lite"/>
    </source>
</evidence>
<evidence type="ECO:0000313" key="3">
    <source>
        <dbReference type="Proteomes" id="UP000316545"/>
    </source>
</evidence>
<dbReference type="NCBIfam" id="NF038325">
    <property type="entry name" value="DISARM_DrmAS"/>
    <property type="match status" value="1"/>
</dbReference>
<dbReference type="Proteomes" id="UP000316545">
    <property type="component" value="Unassembled WGS sequence"/>
</dbReference>
<dbReference type="EMBL" id="VITO01000009">
    <property type="protein sequence ID" value="TWB25632.1"/>
    <property type="molecule type" value="Genomic_DNA"/>
</dbReference>
<dbReference type="RefSeq" id="WP_211102668.1">
    <property type="nucleotide sequence ID" value="NZ_VITO01000009.1"/>
</dbReference>
<dbReference type="InterPro" id="IPR027417">
    <property type="entry name" value="P-loop_NTPase"/>
</dbReference>
<proteinExistence type="predicted"/>
<organism evidence="2 3">
    <name type="scientific">Nitrospirillum amazonense</name>
    <dbReference type="NCBI Taxonomy" id="28077"/>
    <lineage>
        <taxon>Bacteria</taxon>
        <taxon>Pseudomonadati</taxon>
        <taxon>Pseudomonadota</taxon>
        <taxon>Alphaproteobacteria</taxon>
        <taxon>Rhodospirillales</taxon>
        <taxon>Azospirillaceae</taxon>
        <taxon>Nitrospirillum</taxon>
    </lineage>
</organism>
<dbReference type="Gene3D" id="3.40.50.300">
    <property type="entry name" value="P-loop containing nucleotide triphosphate hydrolases"/>
    <property type="match status" value="1"/>
</dbReference>
<dbReference type="AlphaFoldDB" id="A0A560FVL7"/>
<reference evidence="2 3" key="1">
    <citation type="submission" date="2019-06" db="EMBL/GenBank/DDBJ databases">
        <title>Genomic Encyclopedia of Type Strains, Phase IV (KMG-V): Genome sequencing to study the core and pangenomes of soil and plant-associated prokaryotes.</title>
        <authorList>
            <person name="Whitman W."/>
        </authorList>
    </citation>
    <scope>NUCLEOTIDE SEQUENCE [LARGE SCALE GENOMIC DNA]</scope>
    <source>
        <strain evidence="2 3">BR 11865</strain>
    </source>
</reference>
<sequence>MTDAATPTQPSAPLPGPQKNAAAVRHDLVEVLRRDLIGPGPTDSDLAREILQVNPSRWYLSGFLAPSLDDRADLAVDPRDDDKAEAQEDEDGPVFGDDLGAGPETGMARAADDAPPDETSARPRRLPASLGLTTLIPDGVTEVEVVLNWGDYRTEPPLPPEVLAPEATGGDRASPDVQWCRVPNEQVLRIAVPEGRGASIPMPSTGGAQRPIGGLFLEAHARPYLIKQPDGSSTPVRALTVMVVNRRSSVRRRYADVAYAFQVRLEVRCATGFYPRCDLSGYGSSDVDAAIADLQFRDVAEYAVGRGVSAGWRTDADGKVRAVFTDHLPQAEVERVEPNEAIADVEFGMEALAEAAKRGAEALTAALRGLPAAYGAWLGEQEDAARSIVGDRRQATARALLTAARDAQARVADGIQLLEDNDRARLAFVAMNEAVSRASRRRNAGRHGDPLAQRAPKWRPFQLAFILLNLRGLAEPDHADREIADLLFFPTGGGKTEAYLGLAAWTIAWRRLSADGVLGAGVSVLMRYTLRLLTLDQLTRAAGVVCALELMRGEPGWQGGGRRLLGDWPIEIGLWVGSAASPNRLGKTGDGRTDTAVARVRRFIRDGREAPAPIKECPWCGAPFERRSFRCVPSDVAPQNMVIGCANTTCDFSRDRPLPILTVDEAIYRRLPAFLIATVDKFAALPWVGQVGAFFGHVDRADDWGFYGAADPGQGKRLWSGNQLEPPNLIIQDELHLISGPLGTVAALYEVALDHLASRQHGGRRIRPKIVASTATVRRAADQVRLLFDRHRTAVFPPPGPDRRNSFFAVTARPDQKPARLYVGLASPGRGPKLIFLRALTTLLAAARAAAEAGGEADAYETAICYFNALRELGGARRIVEDEVTARLRSYGTERRRVSPADAPFADRHLRAPLELTSRVTTDDVASAKDTLALPCADPKGVDVSMATNMISVGLDIGRLGLMLVQGQPKTASEYIQATSRVGRKEERPGLVLVLLNVHKPRDRMHHEQFRHFHACFYRAVEATSVTPWAARALDRALAAVVVAAARHLDPNLTPEKAAARVLNNPALHDQIVEVILNRAPNDAVVGGREALRDLVAGLVRDWAATADNQTGNGGDLFYGYPRDKALLHEPLDPLVSRLSPAAQRFVAGRSMRDVEHASPLKVMDRYGNELR</sequence>
<feature type="region of interest" description="Disordered" evidence="1">
    <location>
        <begin position="80"/>
        <end position="126"/>
    </location>
</feature>
<evidence type="ECO:0008006" key="4">
    <source>
        <dbReference type="Google" id="ProtNLM"/>
    </source>
</evidence>
<protein>
    <recommendedName>
        <fullName evidence="4">Helicase-like protein</fullName>
    </recommendedName>
</protein>